<dbReference type="Proteomes" id="UP000193466">
    <property type="component" value="Unassembled WGS sequence"/>
</dbReference>
<gene>
    <name evidence="1" type="ORF">BWD10_11955</name>
</gene>
<protein>
    <recommendedName>
        <fullName evidence="3">DUF2931 family protein</fullName>
    </recommendedName>
</protein>
<accession>A0ABX3WBA1</accession>
<dbReference type="EMBL" id="MTBM01000028">
    <property type="protein sequence ID" value="OSI07838.1"/>
    <property type="molecule type" value="Genomic_DNA"/>
</dbReference>
<evidence type="ECO:0008006" key="3">
    <source>
        <dbReference type="Google" id="ProtNLM"/>
    </source>
</evidence>
<keyword evidence="2" id="KW-1185">Reference proteome</keyword>
<comment type="caution">
    <text evidence="1">The sequence shown here is derived from an EMBL/GenBank/DDBJ whole genome shotgun (WGS) entry which is preliminary data.</text>
</comment>
<dbReference type="RefSeq" id="WP_085364543.1">
    <property type="nucleotide sequence ID" value="NZ_LT906434.1"/>
</dbReference>
<evidence type="ECO:0000313" key="2">
    <source>
        <dbReference type="Proteomes" id="UP000193466"/>
    </source>
</evidence>
<reference evidence="1 2" key="1">
    <citation type="submission" date="2017-01" db="EMBL/GenBank/DDBJ databases">
        <authorList>
            <person name="Wolfgang W.J."/>
            <person name="Cole J."/>
            <person name="Wroblewski D."/>
            <person name="Mcginnis J."/>
            <person name="Musser K.A."/>
        </authorList>
    </citation>
    <scope>NUCLEOTIDE SEQUENCE [LARGE SCALE GENOMIC DNA]</scope>
    <source>
        <strain evidence="1 2">DSM 21643</strain>
    </source>
</reference>
<evidence type="ECO:0000313" key="1">
    <source>
        <dbReference type="EMBL" id="OSI07838.1"/>
    </source>
</evidence>
<sequence>MKIKTALWAAALLLVLLTGVWKLSNHIKNKDLFYYYVSVSGFNEILFDYQGSYLTDEKGELITYYGGFIGAVGALGFGSQNSGKGWQPLPATMHIRFFDPIADQFWQGKFTLPQEKLKELFTRCEYVEILRPGRPTICPFSELVVNASPSGQVFVYAGRYPTRFIGVYQAQKTDMEWEPFYFGLGYPNKFVDSREVYVTNMRSYFAKNEHREFWRNELKETPSPYEPAYWQRYFKQYAWKLTTAAPFKLVEYNADYVNGEMFNTLEHEANLFRNATVPYHILFFIIKDDGSKTQLRMEFDQKYMMHKFEQAGKTGRSIEFHADYDEKAEILDTYLTVQGQERIELEAKVVENMSMYFK</sequence>
<organism evidence="1 2">
    <name type="scientific">Neisseria zoodegmatis</name>
    <dbReference type="NCBI Taxonomy" id="326523"/>
    <lineage>
        <taxon>Bacteria</taxon>
        <taxon>Pseudomonadati</taxon>
        <taxon>Pseudomonadota</taxon>
        <taxon>Betaproteobacteria</taxon>
        <taxon>Neisseriales</taxon>
        <taxon>Neisseriaceae</taxon>
        <taxon>Neisseria</taxon>
    </lineage>
</organism>
<name>A0ABX3WBA1_9NEIS</name>
<proteinExistence type="predicted"/>